<name>A0AAU7CQ36_9BACT</name>
<sequence length="251" mass="28212">MSAPRRIAMWSGPRNISTALMRSWGNRPDTFVADEPLYAHYLQQTGIDHPGAAEVIAGHEPDWRKVVAWMTGPIPDGKSVFFQKQMAHHLLPQIDRAWLGQVDNAFLIRDPREMLVSLAKVLPNPTVADTGLPQQVEIFEWVRRHGGSSPPVVDARDVLEDPRTTLVLLCDALGVRFLDAMLSWPAGPRSSDGVWAKYWYANVEKSTSFQRPTTSNEAFPAHLEGLLQECVPYYDALYAHRLRRSGETKVS</sequence>
<dbReference type="GO" id="GO:0016787">
    <property type="term" value="F:hydrolase activity"/>
    <property type="evidence" value="ECO:0007669"/>
    <property type="project" value="UniProtKB-KW"/>
</dbReference>
<gene>
    <name evidence="2" type="ORF">V5E97_13995</name>
</gene>
<reference evidence="2" key="1">
    <citation type="submission" date="2024-05" db="EMBL/GenBank/DDBJ databases">
        <title>Planctomycetes of the genus Singulisphaera possess chitinolytic capabilities.</title>
        <authorList>
            <person name="Ivanova A."/>
        </authorList>
    </citation>
    <scope>NUCLEOTIDE SEQUENCE</scope>
    <source>
        <strain evidence="2">Ch08T</strain>
    </source>
</reference>
<dbReference type="AlphaFoldDB" id="A0AAU7CQ36"/>
<dbReference type="SUPFAM" id="SSF52540">
    <property type="entry name" value="P-loop containing nucleoside triphosphate hydrolases"/>
    <property type="match status" value="1"/>
</dbReference>
<accession>A0AAU7CQ36</accession>
<dbReference type="Gene3D" id="3.40.50.300">
    <property type="entry name" value="P-loop containing nucleotide triphosphate hydrolases"/>
    <property type="match status" value="1"/>
</dbReference>
<evidence type="ECO:0000313" key="2">
    <source>
        <dbReference type="EMBL" id="XBH07104.1"/>
    </source>
</evidence>
<dbReference type="PANTHER" id="PTHR42743:SF11">
    <property type="entry name" value="AMINODEOXYCHORISMATE LYASE"/>
    <property type="match status" value="1"/>
</dbReference>
<protein>
    <submittedName>
        <fullName evidence="2">HAD family hydrolase</fullName>
    </submittedName>
</protein>
<keyword evidence="2" id="KW-0378">Hydrolase</keyword>
<dbReference type="GO" id="GO:0019752">
    <property type="term" value="P:carboxylic acid metabolic process"/>
    <property type="evidence" value="ECO:0007669"/>
    <property type="project" value="TreeGrafter"/>
</dbReference>
<dbReference type="InterPro" id="IPR027417">
    <property type="entry name" value="P-loop_NTPase"/>
</dbReference>
<organism evidence="2">
    <name type="scientific">Singulisphaera sp. Ch08</name>
    <dbReference type="NCBI Taxonomy" id="3120278"/>
    <lineage>
        <taxon>Bacteria</taxon>
        <taxon>Pseudomonadati</taxon>
        <taxon>Planctomycetota</taxon>
        <taxon>Planctomycetia</taxon>
        <taxon>Isosphaerales</taxon>
        <taxon>Isosphaeraceae</taxon>
        <taxon>Singulisphaera</taxon>
    </lineage>
</organism>
<dbReference type="Pfam" id="PF19798">
    <property type="entry name" value="Sulfotransfer_5"/>
    <property type="match status" value="1"/>
</dbReference>
<proteinExistence type="inferred from homology"/>
<dbReference type="InterPro" id="IPR050571">
    <property type="entry name" value="Class-IV_PLP-Dep_Aminotrnsfr"/>
</dbReference>
<dbReference type="EMBL" id="CP155447">
    <property type="protein sequence ID" value="XBH07104.1"/>
    <property type="molecule type" value="Genomic_DNA"/>
</dbReference>
<dbReference type="RefSeq" id="WP_406699950.1">
    <property type="nucleotide sequence ID" value="NZ_CP155447.1"/>
</dbReference>
<comment type="similarity">
    <text evidence="1">Belongs to the class-IV pyridoxal-phosphate-dependent aminotransferase family.</text>
</comment>
<evidence type="ECO:0000256" key="1">
    <source>
        <dbReference type="ARBA" id="ARBA00009320"/>
    </source>
</evidence>
<dbReference type="PANTHER" id="PTHR42743">
    <property type="entry name" value="AMINO-ACID AMINOTRANSFERASE"/>
    <property type="match status" value="1"/>
</dbReference>